<evidence type="ECO:0000256" key="6">
    <source>
        <dbReference type="ARBA" id="ARBA00023242"/>
    </source>
</evidence>
<feature type="compositionally biased region" description="Gly residues" evidence="8">
    <location>
        <begin position="140"/>
        <end position="153"/>
    </location>
</feature>
<dbReference type="GO" id="GO:0008270">
    <property type="term" value="F:zinc ion binding"/>
    <property type="evidence" value="ECO:0007669"/>
    <property type="project" value="UniProtKB-KW"/>
</dbReference>
<dbReference type="PROSITE" id="PS00028">
    <property type="entry name" value="ZINC_FINGER_C2H2_1"/>
    <property type="match status" value="2"/>
</dbReference>
<keyword evidence="4 7" id="KW-0863">Zinc-finger</keyword>
<proteinExistence type="predicted"/>
<evidence type="ECO:0000256" key="5">
    <source>
        <dbReference type="ARBA" id="ARBA00022833"/>
    </source>
</evidence>
<feature type="compositionally biased region" description="Low complexity" evidence="8">
    <location>
        <begin position="27"/>
        <end position="39"/>
    </location>
</feature>
<keyword evidence="11" id="KW-1185">Reference proteome</keyword>
<feature type="region of interest" description="Disordered" evidence="8">
    <location>
        <begin position="27"/>
        <end position="64"/>
    </location>
</feature>
<dbReference type="GO" id="GO:0000981">
    <property type="term" value="F:DNA-binding transcription factor activity, RNA polymerase II-specific"/>
    <property type="evidence" value="ECO:0007669"/>
    <property type="project" value="InterPro"/>
</dbReference>
<dbReference type="PANTHER" id="PTHR40626:SF11">
    <property type="entry name" value="ZINC FINGER PROTEIN YPR022C"/>
    <property type="match status" value="1"/>
</dbReference>
<keyword evidence="6" id="KW-0539">Nucleus</keyword>
<dbReference type="PROSITE" id="PS50157">
    <property type="entry name" value="ZINC_FINGER_C2H2_2"/>
    <property type="match status" value="2"/>
</dbReference>
<organism evidence="10 11">
    <name type="scientific">Plectosphaerella cucumerina</name>
    <dbReference type="NCBI Taxonomy" id="40658"/>
    <lineage>
        <taxon>Eukaryota</taxon>
        <taxon>Fungi</taxon>
        <taxon>Dikarya</taxon>
        <taxon>Ascomycota</taxon>
        <taxon>Pezizomycotina</taxon>
        <taxon>Sordariomycetes</taxon>
        <taxon>Hypocreomycetidae</taxon>
        <taxon>Glomerellales</taxon>
        <taxon>Plectosphaerellaceae</taxon>
        <taxon>Plectosphaerella</taxon>
    </lineage>
</organism>
<dbReference type="GO" id="GO:0000978">
    <property type="term" value="F:RNA polymerase II cis-regulatory region sequence-specific DNA binding"/>
    <property type="evidence" value="ECO:0007669"/>
    <property type="project" value="InterPro"/>
</dbReference>
<name>A0A8K0X6B3_9PEZI</name>
<protein>
    <submittedName>
        <fullName evidence="10">Fungal-specific transcription factor domain-containing protein</fullName>
    </submittedName>
</protein>
<dbReference type="PANTHER" id="PTHR40626">
    <property type="entry name" value="MIP31509P"/>
    <property type="match status" value="1"/>
</dbReference>
<evidence type="ECO:0000256" key="8">
    <source>
        <dbReference type="SAM" id="MobiDB-lite"/>
    </source>
</evidence>
<evidence type="ECO:0000313" key="10">
    <source>
        <dbReference type="EMBL" id="KAH7368712.1"/>
    </source>
</evidence>
<evidence type="ECO:0000313" key="11">
    <source>
        <dbReference type="Proteomes" id="UP000813385"/>
    </source>
</evidence>
<accession>A0A8K0X6B3</accession>
<keyword evidence="3" id="KW-0677">Repeat</keyword>
<feature type="compositionally biased region" description="Polar residues" evidence="8">
    <location>
        <begin position="162"/>
        <end position="178"/>
    </location>
</feature>
<comment type="caution">
    <text evidence="10">The sequence shown here is derived from an EMBL/GenBank/DDBJ whole genome shotgun (WGS) entry which is preliminary data.</text>
</comment>
<dbReference type="InterPro" id="IPR007219">
    <property type="entry name" value="XnlR_reg_dom"/>
</dbReference>
<feature type="compositionally biased region" description="Pro residues" evidence="8">
    <location>
        <begin position="202"/>
        <end position="219"/>
    </location>
</feature>
<dbReference type="InterPro" id="IPR036236">
    <property type="entry name" value="Znf_C2H2_sf"/>
</dbReference>
<evidence type="ECO:0000259" key="9">
    <source>
        <dbReference type="PROSITE" id="PS50157"/>
    </source>
</evidence>
<dbReference type="OrthoDB" id="1405595at2759"/>
<sequence>MATQQLHHGGALHGSVDSKITSPGSAPGAFFAANANGSATETRSPAAPSYKRASRKGAPKKFPCQHEGCDKTYSRYEHLQRHKLNHSPKEIYRCDVLECDQKFVRADLLARHKKRHSSSYIPRNRAPSFSTASSQTTVAGSGGGGSGGGGSHGAGSHNGSNMPQATPSGPPYSSNSVSRPHYPASSGPHDAAILLTPDHSIVPPPVSISNPQPPPPQQHPPRLASAPTWPQTQPLDGVDVDMLRPKPSNYYPREPHSMPQAPSMMPFDGVDFQTDGQLSENFAAWLFDSQAGYNEFSAVANIPFLEGGLESTFNNNIHYDYESLTSRSQLDPTPPRLADMGDEQLNEHRRLEIVHWFQVFRSKQPKYESAIAGLVRDNSGDLPALNVDMMRHCLHEYWTHVSPRLPIVHQPTFSSNRCPVYLLMVMLALGAASLRARDTTRSFTDYGGFADIIISSIRWEIVTAEEASPPVGLWVAQALLLLEFYEKMYSSRRLHERAHIYHSTTLTLLRRGSPLIGRAGSESPPEEQVPVNDTSHGASLDSRMWWVRWAETESMHRVVFGAFMMDTVHAVMFGHLADMAPHEIRLPLPCDDALWTAQTTDAFRSVDGTHRMYGIKQISFLDGLKSALHCNAVKTHSFGRMIIMSGLLSVGWHLSHRESHLKWLDRGTPKSENDNWRRTLLRSFDVWKQSFDDDIGVSDPLESYCNGPIHTASVLYHLAHISLHVDITNCQVYAGVKRLRSRKVSTRDYANAVARMKVWAGLAETRHAILHAFKLLYHVLVAGQSHSRKNGYPAIQDAYYSCRNEPDPHRPWVLYYAALSIYSFVRALGGPSSRPLRSQYVSTVDYLTRVASLRELDETAARNLGDGLPELLRMLQSSLEESHWEILHEASERLSICRDALLSGSS</sequence>
<dbReference type="AlphaFoldDB" id="A0A8K0X6B3"/>
<dbReference type="Gene3D" id="3.30.160.60">
    <property type="entry name" value="Classic Zinc Finger"/>
    <property type="match status" value="1"/>
</dbReference>
<dbReference type="Pfam" id="PF00096">
    <property type="entry name" value="zf-C2H2"/>
    <property type="match status" value="1"/>
</dbReference>
<dbReference type="SUPFAM" id="SSF57667">
    <property type="entry name" value="beta-beta-alpha zinc fingers"/>
    <property type="match status" value="1"/>
</dbReference>
<feature type="compositionally biased region" description="Polar residues" evidence="8">
    <location>
        <begin position="127"/>
        <end position="138"/>
    </location>
</feature>
<dbReference type="GO" id="GO:0006351">
    <property type="term" value="P:DNA-templated transcription"/>
    <property type="evidence" value="ECO:0007669"/>
    <property type="project" value="InterPro"/>
</dbReference>
<feature type="domain" description="C2H2-type" evidence="9">
    <location>
        <begin position="62"/>
        <end position="91"/>
    </location>
</feature>
<evidence type="ECO:0000256" key="2">
    <source>
        <dbReference type="ARBA" id="ARBA00022723"/>
    </source>
</evidence>
<dbReference type="SMART" id="SM00355">
    <property type="entry name" value="ZnF_C2H2"/>
    <property type="match status" value="2"/>
</dbReference>
<feature type="region of interest" description="Disordered" evidence="8">
    <location>
        <begin position="112"/>
        <end position="242"/>
    </location>
</feature>
<dbReference type="GO" id="GO:0000785">
    <property type="term" value="C:chromatin"/>
    <property type="evidence" value="ECO:0007669"/>
    <property type="project" value="TreeGrafter"/>
</dbReference>
<dbReference type="EMBL" id="JAGPXD010000002">
    <property type="protein sequence ID" value="KAH7368712.1"/>
    <property type="molecule type" value="Genomic_DNA"/>
</dbReference>
<evidence type="ECO:0000256" key="3">
    <source>
        <dbReference type="ARBA" id="ARBA00022737"/>
    </source>
</evidence>
<comment type="subcellular location">
    <subcellularLocation>
        <location evidence="1">Nucleus</location>
    </subcellularLocation>
</comment>
<reference evidence="10" key="1">
    <citation type="journal article" date="2021" name="Nat. Commun.">
        <title>Genetic determinants of endophytism in the Arabidopsis root mycobiome.</title>
        <authorList>
            <person name="Mesny F."/>
            <person name="Miyauchi S."/>
            <person name="Thiergart T."/>
            <person name="Pickel B."/>
            <person name="Atanasova L."/>
            <person name="Karlsson M."/>
            <person name="Huettel B."/>
            <person name="Barry K.W."/>
            <person name="Haridas S."/>
            <person name="Chen C."/>
            <person name="Bauer D."/>
            <person name="Andreopoulos W."/>
            <person name="Pangilinan J."/>
            <person name="LaButti K."/>
            <person name="Riley R."/>
            <person name="Lipzen A."/>
            <person name="Clum A."/>
            <person name="Drula E."/>
            <person name="Henrissat B."/>
            <person name="Kohler A."/>
            <person name="Grigoriev I.V."/>
            <person name="Martin F.M."/>
            <person name="Hacquard S."/>
        </authorList>
    </citation>
    <scope>NUCLEOTIDE SEQUENCE</scope>
    <source>
        <strain evidence="10">MPI-CAGE-AT-0016</strain>
    </source>
</reference>
<dbReference type="InterPro" id="IPR013087">
    <property type="entry name" value="Znf_C2H2_type"/>
</dbReference>
<gene>
    <name evidence="10" type="ORF">B0T11DRAFT_66830</name>
</gene>
<dbReference type="GO" id="GO:0005634">
    <property type="term" value="C:nucleus"/>
    <property type="evidence" value="ECO:0007669"/>
    <property type="project" value="UniProtKB-SubCell"/>
</dbReference>
<feature type="region of interest" description="Disordered" evidence="8">
    <location>
        <begin position="1"/>
        <end position="20"/>
    </location>
</feature>
<dbReference type="Proteomes" id="UP000813385">
    <property type="component" value="Unassembled WGS sequence"/>
</dbReference>
<feature type="domain" description="C2H2-type" evidence="9">
    <location>
        <begin position="92"/>
        <end position="121"/>
    </location>
</feature>
<dbReference type="InterPro" id="IPR051059">
    <property type="entry name" value="VerF-like"/>
</dbReference>
<evidence type="ECO:0000256" key="1">
    <source>
        <dbReference type="ARBA" id="ARBA00004123"/>
    </source>
</evidence>
<evidence type="ECO:0000256" key="7">
    <source>
        <dbReference type="PROSITE-ProRule" id="PRU00042"/>
    </source>
</evidence>
<keyword evidence="2" id="KW-0479">Metal-binding</keyword>
<evidence type="ECO:0000256" key="4">
    <source>
        <dbReference type="ARBA" id="ARBA00022771"/>
    </source>
</evidence>
<keyword evidence="5" id="KW-0862">Zinc</keyword>
<dbReference type="Pfam" id="PF04082">
    <property type="entry name" value="Fungal_trans"/>
    <property type="match status" value="1"/>
</dbReference>
<dbReference type="CDD" id="cd12148">
    <property type="entry name" value="fungal_TF_MHR"/>
    <property type="match status" value="1"/>
</dbReference>